<evidence type="ECO:0000256" key="1">
    <source>
        <dbReference type="ARBA" id="ARBA00022734"/>
    </source>
</evidence>
<keyword evidence="1 2" id="KW-0430">Lectin</keyword>
<dbReference type="CDD" id="cd00070">
    <property type="entry name" value="GLECT"/>
    <property type="match status" value="1"/>
</dbReference>
<dbReference type="AlphaFoldDB" id="A0A3S0ZBR1"/>
<evidence type="ECO:0000259" key="3">
    <source>
        <dbReference type="PROSITE" id="PS51304"/>
    </source>
</evidence>
<dbReference type="PROSITE" id="PS51304">
    <property type="entry name" value="GALECTIN"/>
    <property type="match status" value="2"/>
</dbReference>
<dbReference type="SMART" id="SM00908">
    <property type="entry name" value="Gal-bind_lectin"/>
    <property type="match status" value="1"/>
</dbReference>
<evidence type="ECO:0000313" key="5">
    <source>
        <dbReference type="Proteomes" id="UP000271974"/>
    </source>
</evidence>
<sequence>HFSGGWGGEEKEGGFPFTQGAPYEVKVAVRESHYQVFVNGFYFCQFNHRLEKGIVRNVFVEGDSEVSNVLFVDKRPVYSPQVPFSIPIKGGVVPGTKILIAGQPNSNPERFNVNLLWGPDFDSSDLALHFDARINYGDNQNVSVRTHRSGGDYGEEERGEQFFPFVPGAGFIMRISVEESGFVVHVNEQYHSTFAHRIQPVQNITHLAVNGDVQVSQVRFE</sequence>
<dbReference type="InterPro" id="IPR001079">
    <property type="entry name" value="Galectin_CRD"/>
</dbReference>
<dbReference type="Gene3D" id="2.60.120.200">
    <property type="match status" value="2"/>
</dbReference>
<dbReference type="GO" id="GO:0030246">
    <property type="term" value="F:carbohydrate binding"/>
    <property type="evidence" value="ECO:0007669"/>
    <property type="project" value="UniProtKB-UniRule"/>
</dbReference>
<feature type="non-terminal residue" evidence="4">
    <location>
        <position position="1"/>
    </location>
</feature>
<keyword evidence="5" id="KW-1185">Reference proteome</keyword>
<dbReference type="OrthoDB" id="6147920at2759"/>
<accession>A0A3S0ZBR1</accession>
<feature type="domain" description="Galectin" evidence="3">
    <location>
        <begin position="1"/>
        <end position="72"/>
    </location>
</feature>
<organism evidence="4 5">
    <name type="scientific">Elysia chlorotica</name>
    <name type="common">Eastern emerald elysia</name>
    <name type="synonym">Sea slug</name>
    <dbReference type="NCBI Taxonomy" id="188477"/>
    <lineage>
        <taxon>Eukaryota</taxon>
        <taxon>Metazoa</taxon>
        <taxon>Spiralia</taxon>
        <taxon>Lophotrochozoa</taxon>
        <taxon>Mollusca</taxon>
        <taxon>Gastropoda</taxon>
        <taxon>Heterobranchia</taxon>
        <taxon>Euthyneura</taxon>
        <taxon>Panpulmonata</taxon>
        <taxon>Sacoglossa</taxon>
        <taxon>Placobranchoidea</taxon>
        <taxon>Plakobranchidae</taxon>
        <taxon>Elysia</taxon>
    </lineage>
</organism>
<dbReference type="Proteomes" id="UP000271974">
    <property type="component" value="Unassembled WGS sequence"/>
</dbReference>
<dbReference type="InterPro" id="IPR013320">
    <property type="entry name" value="ConA-like_dom_sf"/>
</dbReference>
<evidence type="ECO:0000256" key="2">
    <source>
        <dbReference type="RuleBase" id="RU102079"/>
    </source>
</evidence>
<dbReference type="PANTHER" id="PTHR11346:SF147">
    <property type="entry name" value="GALECTIN"/>
    <property type="match status" value="1"/>
</dbReference>
<feature type="domain" description="Galectin" evidence="3">
    <location>
        <begin position="84"/>
        <end position="221"/>
    </location>
</feature>
<protein>
    <recommendedName>
        <fullName evidence="2">Galectin</fullName>
    </recommendedName>
</protein>
<dbReference type="SUPFAM" id="SSF49899">
    <property type="entry name" value="Concanavalin A-like lectins/glucanases"/>
    <property type="match status" value="2"/>
</dbReference>
<evidence type="ECO:0000313" key="4">
    <source>
        <dbReference type="EMBL" id="RUS75243.1"/>
    </source>
</evidence>
<name>A0A3S0ZBR1_ELYCH</name>
<proteinExistence type="predicted"/>
<dbReference type="InterPro" id="IPR044156">
    <property type="entry name" value="Galectin-like"/>
</dbReference>
<gene>
    <name evidence="4" type="ORF">EGW08_016992</name>
</gene>
<comment type="caution">
    <text evidence="4">The sequence shown here is derived from an EMBL/GenBank/DDBJ whole genome shotgun (WGS) entry which is preliminary data.</text>
</comment>
<dbReference type="PANTHER" id="PTHR11346">
    <property type="entry name" value="GALECTIN"/>
    <property type="match status" value="1"/>
</dbReference>
<reference evidence="4 5" key="1">
    <citation type="submission" date="2019-01" db="EMBL/GenBank/DDBJ databases">
        <title>A draft genome assembly of the solar-powered sea slug Elysia chlorotica.</title>
        <authorList>
            <person name="Cai H."/>
            <person name="Li Q."/>
            <person name="Fang X."/>
            <person name="Li J."/>
            <person name="Curtis N.E."/>
            <person name="Altenburger A."/>
            <person name="Shibata T."/>
            <person name="Feng M."/>
            <person name="Maeda T."/>
            <person name="Schwartz J.A."/>
            <person name="Shigenobu S."/>
            <person name="Lundholm N."/>
            <person name="Nishiyama T."/>
            <person name="Yang H."/>
            <person name="Hasebe M."/>
            <person name="Li S."/>
            <person name="Pierce S.K."/>
            <person name="Wang J."/>
        </authorList>
    </citation>
    <scope>NUCLEOTIDE SEQUENCE [LARGE SCALE GENOMIC DNA]</scope>
    <source>
        <strain evidence="4">EC2010</strain>
        <tissue evidence="4">Whole organism of an adult</tissue>
    </source>
</reference>
<dbReference type="SMART" id="SM00276">
    <property type="entry name" value="GLECT"/>
    <property type="match status" value="1"/>
</dbReference>
<dbReference type="EMBL" id="RQTK01000759">
    <property type="protein sequence ID" value="RUS75243.1"/>
    <property type="molecule type" value="Genomic_DNA"/>
</dbReference>
<dbReference type="STRING" id="188477.A0A3S0ZBR1"/>
<dbReference type="Pfam" id="PF00337">
    <property type="entry name" value="Gal-bind_lectin"/>
    <property type="match status" value="2"/>
</dbReference>